<comment type="cofactor">
    <cofactor evidence="3">
        <name>Zn(2+)</name>
        <dbReference type="ChEBI" id="CHEBI:29105"/>
    </cofactor>
    <text evidence="3">Binds 1 zinc ion.</text>
</comment>
<dbReference type="STRING" id="395494.Galf_0289"/>
<evidence type="ECO:0000256" key="1">
    <source>
        <dbReference type="ARBA" id="ARBA00022723"/>
    </source>
</evidence>
<feature type="binding site" evidence="3">
    <location>
        <position position="28"/>
    </location>
    <ligand>
        <name>Zn(2+)</name>
        <dbReference type="ChEBI" id="CHEBI:29105"/>
    </ligand>
</feature>
<proteinExistence type="inferred from homology"/>
<keyword evidence="1 3" id="KW-0479">Metal-binding</keyword>
<evidence type="ECO:0000313" key="5">
    <source>
        <dbReference type="Proteomes" id="UP000001235"/>
    </source>
</evidence>
<reference evidence="4 5" key="1">
    <citation type="submission" date="2010-08" db="EMBL/GenBank/DDBJ databases">
        <title>Complete sequence of Gallionella capsiferriformans ES-2.</title>
        <authorList>
            <consortium name="US DOE Joint Genome Institute"/>
            <person name="Lucas S."/>
            <person name="Copeland A."/>
            <person name="Lapidus A."/>
            <person name="Cheng J.-F."/>
            <person name="Bruce D."/>
            <person name="Goodwin L."/>
            <person name="Pitluck S."/>
            <person name="Chertkov O."/>
            <person name="Davenport K.W."/>
            <person name="Detter J.C."/>
            <person name="Han C."/>
            <person name="Tapia R."/>
            <person name="Land M."/>
            <person name="Hauser L."/>
            <person name="Chang Y.-J."/>
            <person name="Jeffries C."/>
            <person name="Kyrpides N."/>
            <person name="Ivanova N."/>
            <person name="Mikhailova N."/>
            <person name="Shelobolina E.S."/>
            <person name="Picardal F."/>
            <person name="Roden E."/>
            <person name="Emerson D."/>
            <person name="Woyke T."/>
        </authorList>
    </citation>
    <scope>NUCLEOTIDE SEQUENCE [LARGE SCALE GENOMIC DNA]</scope>
    <source>
        <strain evidence="4 5">ES-2</strain>
    </source>
</reference>
<name>D9SJ58_GALCS</name>
<dbReference type="GO" id="GO:0008657">
    <property type="term" value="F:DNA topoisomerase type II (double strand cut, ATP-hydrolyzing) inhibitor activity"/>
    <property type="evidence" value="ECO:0007669"/>
    <property type="project" value="UniProtKB-UniRule"/>
</dbReference>
<dbReference type="Pfam" id="PF03884">
    <property type="entry name" value="YacG"/>
    <property type="match status" value="1"/>
</dbReference>
<dbReference type="Proteomes" id="UP000001235">
    <property type="component" value="Chromosome"/>
</dbReference>
<keyword evidence="5" id="KW-1185">Reference proteome</keyword>
<evidence type="ECO:0000256" key="3">
    <source>
        <dbReference type="HAMAP-Rule" id="MF_00649"/>
    </source>
</evidence>
<dbReference type="SUPFAM" id="SSF57716">
    <property type="entry name" value="Glucocorticoid receptor-like (DNA-binding domain)"/>
    <property type="match status" value="1"/>
</dbReference>
<dbReference type="InterPro" id="IPR013088">
    <property type="entry name" value="Znf_NHR/GATA"/>
</dbReference>
<dbReference type="HAMAP" id="MF_00649">
    <property type="entry name" value="DNA_gyrase_inhibitor_YacG"/>
    <property type="match status" value="1"/>
</dbReference>
<comment type="function">
    <text evidence="3">Inhibits all the catalytic activities of DNA gyrase by preventing its interaction with DNA. Acts by binding directly to the C-terminal domain of GyrB, which probably disrupts DNA binding by the gyrase.</text>
</comment>
<dbReference type="OrthoDB" id="9809663at2"/>
<gene>
    <name evidence="3" type="primary">yacG</name>
    <name evidence="4" type="ordered locus">Galf_0289</name>
</gene>
<evidence type="ECO:0000313" key="4">
    <source>
        <dbReference type="EMBL" id="ADL54334.1"/>
    </source>
</evidence>
<dbReference type="HOGENOM" id="CLU_178280_3_2_4"/>
<comment type="subunit">
    <text evidence="3">Interacts with GyrB.</text>
</comment>
<organism evidence="4 5">
    <name type="scientific">Gallionella capsiferriformans (strain ES-2)</name>
    <name type="common">Gallionella ferruginea capsiferriformans (strain ES-2)</name>
    <dbReference type="NCBI Taxonomy" id="395494"/>
    <lineage>
        <taxon>Bacteria</taxon>
        <taxon>Pseudomonadati</taxon>
        <taxon>Pseudomonadota</taxon>
        <taxon>Betaproteobacteria</taxon>
        <taxon>Nitrosomonadales</taxon>
        <taxon>Gallionellaceae</taxon>
        <taxon>Gallionella</taxon>
    </lineage>
</organism>
<dbReference type="Gene3D" id="3.30.50.10">
    <property type="entry name" value="Erythroid Transcription Factor GATA-1, subunit A"/>
    <property type="match status" value="1"/>
</dbReference>
<feature type="binding site" evidence="3">
    <location>
        <position position="9"/>
    </location>
    <ligand>
        <name>Zn(2+)</name>
        <dbReference type="ChEBI" id="CHEBI:29105"/>
    </ligand>
</feature>
<dbReference type="PANTHER" id="PTHR36150">
    <property type="entry name" value="DNA GYRASE INHIBITOR YACG"/>
    <property type="match status" value="1"/>
</dbReference>
<dbReference type="PANTHER" id="PTHR36150:SF1">
    <property type="entry name" value="DNA GYRASE INHIBITOR YACG"/>
    <property type="match status" value="1"/>
</dbReference>
<dbReference type="eggNOG" id="COG3024">
    <property type="taxonomic scope" value="Bacteria"/>
</dbReference>
<keyword evidence="2 3" id="KW-0862">Zinc</keyword>
<dbReference type="EMBL" id="CP002159">
    <property type="protein sequence ID" value="ADL54334.1"/>
    <property type="molecule type" value="Genomic_DNA"/>
</dbReference>
<evidence type="ECO:0000256" key="2">
    <source>
        <dbReference type="ARBA" id="ARBA00022833"/>
    </source>
</evidence>
<sequence length="63" mass="7320">MSKPPIVPCPRCGKESPWDTNNRFRPFCSERCKMIDLGKWADEEFRVAVPDDEQDFTAPLYQA</sequence>
<dbReference type="GO" id="GO:0008270">
    <property type="term" value="F:zinc ion binding"/>
    <property type="evidence" value="ECO:0007669"/>
    <property type="project" value="UniProtKB-UniRule"/>
</dbReference>
<feature type="binding site" evidence="3">
    <location>
        <position position="32"/>
    </location>
    <ligand>
        <name>Zn(2+)</name>
        <dbReference type="ChEBI" id="CHEBI:29105"/>
    </ligand>
</feature>
<dbReference type="KEGG" id="gca:Galf_0289"/>
<dbReference type="InterPro" id="IPR005584">
    <property type="entry name" value="DNA_gyrase_inhibitor_YacG"/>
</dbReference>
<dbReference type="RefSeq" id="WP_013292277.1">
    <property type="nucleotide sequence ID" value="NC_014394.1"/>
</dbReference>
<dbReference type="AlphaFoldDB" id="D9SJ58"/>
<dbReference type="GO" id="GO:0006355">
    <property type="term" value="P:regulation of DNA-templated transcription"/>
    <property type="evidence" value="ECO:0007669"/>
    <property type="project" value="InterPro"/>
</dbReference>
<comment type="similarity">
    <text evidence="3">Belongs to the DNA gyrase inhibitor YacG family.</text>
</comment>
<protein>
    <recommendedName>
        <fullName evidence="3">DNA gyrase inhibitor YacG</fullName>
    </recommendedName>
</protein>
<feature type="binding site" evidence="3">
    <location>
        <position position="12"/>
    </location>
    <ligand>
        <name>Zn(2+)</name>
        <dbReference type="ChEBI" id="CHEBI:29105"/>
    </ligand>
</feature>
<accession>D9SJ58</accession>